<protein>
    <submittedName>
        <fullName evidence="1">Uncharacterized protein</fullName>
    </submittedName>
</protein>
<proteinExistence type="predicted"/>
<name>A0ACC2A7X7_DIPCM</name>
<dbReference type="Proteomes" id="UP001162992">
    <property type="component" value="Chromosome 23"/>
</dbReference>
<dbReference type="EMBL" id="CM055114">
    <property type="protein sequence ID" value="KAJ7513668.1"/>
    <property type="molecule type" value="Genomic_DNA"/>
</dbReference>
<evidence type="ECO:0000313" key="2">
    <source>
        <dbReference type="Proteomes" id="UP001162992"/>
    </source>
</evidence>
<organism evidence="1 2">
    <name type="scientific">Diphasiastrum complanatum</name>
    <name type="common">Issler's clubmoss</name>
    <name type="synonym">Lycopodium complanatum</name>
    <dbReference type="NCBI Taxonomy" id="34168"/>
    <lineage>
        <taxon>Eukaryota</taxon>
        <taxon>Viridiplantae</taxon>
        <taxon>Streptophyta</taxon>
        <taxon>Embryophyta</taxon>
        <taxon>Tracheophyta</taxon>
        <taxon>Lycopodiopsida</taxon>
        <taxon>Lycopodiales</taxon>
        <taxon>Lycopodiaceae</taxon>
        <taxon>Lycopodioideae</taxon>
        <taxon>Diphasiastrum</taxon>
    </lineage>
</organism>
<reference evidence="2" key="1">
    <citation type="journal article" date="2024" name="Proc. Natl. Acad. Sci. U.S.A.">
        <title>Extraordinary preservation of gene collinearity over three hundred million years revealed in homosporous lycophytes.</title>
        <authorList>
            <person name="Li C."/>
            <person name="Wickell D."/>
            <person name="Kuo L.Y."/>
            <person name="Chen X."/>
            <person name="Nie B."/>
            <person name="Liao X."/>
            <person name="Peng D."/>
            <person name="Ji J."/>
            <person name="Jenkins J."/>
            <person name="Williams M."/>
            <person name="Shu S."/>
            <person name="Plott C."/>
            <person name="Barry K."/>
            <person name="Rajasekar S."/>
            <person name="Grimwood J."/>
            <person name="Han X."/>
            <person name="Sun S."/>
            <person name="Hou Z."/>
            <person name="He W."/>
            <person name="Dai G."/>
            <person name="Sun C."/>
            <person name="Schmutz J."/>
            <person name="Leebens-Mack J.H."/>
            <person name="Li F.W."/>
            <person name="Wang L."/>
        </authorList>
    </citation>
    <scope>NUCLEOTIDE SEQUENCE [LARGE SCALE GENOMIC DNA]</scope>
    <source>
        <strain evidence="2">cv. PW_Plant_1</strain>
    </source>
</reference>
<gene>
    <name evidence="1" type="ORF">O6H91_23G009700</name>
</gene>
<evidence type="ECO:0000313" key="1">
    <source>
        <dbReference type="EMBL" id="KAJ7513668.1"/>
    </source>
</evidence>
<sequence length="384" mass="41183">MANSSRPEIIVKLLLLGCGGVGRCLIHHIVATRSLHAAQGLHIAVLGVCDSRAIVRRKGSQATELDNEDLHHICSTKASGHPLESLVLDSLDIQAFASSEAGLEASFVDKWLGSFKGLVIADCTASNQTSKFIGECVEKGSCIVLANKKPLTLTLEVYDKITSTQRRLRCESTVGAGLPVIVALSRILCSGDVIVQIVGALSGTLGYVMSELQTGNLLSVVVKSAKELGYTEPDPRDDLSGMDVARKALIMARQLGWRMDLRDVQVESLYSSDMGPEFMSVDDFLEKGLTTLDENMKRRVEVAASKGCVLRYVATIQDHRCKVGLLDLPCDSPLGRLCGSDNLIEIYSRCYASSPLIIQGAGAGNDTTAAGVLADIVDLQEFSD</sequence>
<comment type="caution">
    <text evidence="1">The sequence shown here is derived from an EMBL/GenBank/DDBJ whole genome shotgun (WGS) entry which is preliminary data.</text>
</comment>
<keyword evidence="2" id="KW-1185">Reference proteome</keyword>
<accession>A0ACC2A7X7</accession>